<accession>A0A2P5E233</accession>
<protein>
    <submittedName>
        <fullName evidence="2">Uncharacterized protein</fullName>
    </submittedName>
</protein>
<feature type="region of interest" description="Disordered" evidence="1">
    <location>
        <begin position="1"/>
        <end position="26"/>
    </location>
</feature>
<sequence length="62" mass="7054">MKSLKAQHAASKEELRVRQYQQPTSPQEAIDTMPWMFSTLPEASQPSTVAVTPAKDQILWLR</sequence>
<keyword evidence="3" id="KW-1185">Reference proteome</keyword>
<evidence type="ECO:0000313" key="3">
    <source>
        <dbReference type="Proteomes" id="UP000237105"/>
    </source>
</evidence>
<evidence type="ECO:0000256" key="1">
    <source>
        <dbReference type="SAM" id="MobiDB-lite"/>
    </source>
</evidence>
<evidence type="ECO:0000313" key="2">
    <source>
        <dbReference type="EMBL" id="PON79600.1"/>
    </source>
</evidence>
<dbReference type="AlphaFoldDB" id="A0A2P5E233"/>
<organism evidence="2 3">
    <name type="scientific">Parasponia andersonii</name>
    <name type="common">Sponia andersonii</name>
    <dbReference type="NCBI Taxonomy" id="3476"/>
    <lineage>
        <taxon>Eukaryota</taxon>
        <taxon>Viridiplantae</taxon>
        <taxon>Streptophyta</taxon>
        <taxon>Embryophyta</taxon>
        <taxon>Tracheophyta</taxon>
        <taxon>Spermatophyta</taxon>
        <taxon>Magnoliopsida</taxon>
        <taxon>eudicotyledons</taxon>
        <taxon>Gunneridae</taxon>
        <taxon>Pentapetalae</taxon>
        <taxon>rosids</taxon>
        <taxon>fabids</taxon>
        <taxon>Rosales</taxon>
        <taxon>Cannabaceae</taxon>
        <taxon>Parasponia</taxon>
    </lineage>
</organism>
<reference evidence="3" key="1">
    <citation type="submission" date="2016-06" db="EMBL/GenBank/DDBJ databases">
        <title>Parallel loss of symbiosis genes in relatives of nitrogen-fixing non-legume Parasponia.</title>
        <authorList>
            <person name="Van Velzen R."/>
            <person name="Holmer R."/>
            <person name="Bu F."/>
            <person name="Rutten L."/>
            <person name="Van Zeijl A."/>
            <person name="Liu W."/>
            <person name="Santuari L."/>
            <person name="Cao Q."/>
            <person name="Sharma T."/>
            <person name="Shen D."/>
            <person name="Roswanjaya Y."/>
            <person name="Wardhani T."/>
            <person name="Kalhor M.S."/>
            <person name="Jansen J."/>
            <person name="Van den Hoogen J."/>
            <person name="Gungor B."/>
            <person name="Hartog M."/>
            <person name="Hontelez J."/>
            <person name="Verver J."/>
            <person name="Yang W.-C."/>
            <person name="Schijlen E."/>
            <person name="Repin R."/>
            <person name="Schilthuizen M."/>
            <person name="Schranz E."/>
            <person name="Heidstra R."/>
            <person name="Miyata K."/>
            <person name="Fedorova E."/>
            <person name="Kohlen W."/>
            <person name="Bisseling T."/>
            <person name="Smit S."/>
            <person name="Geurts R."/>
        </authorList>
    </citation>
    <scope>NUCLEOTIDE SEQUENCE [LARGE SCALE GENOMIC DNA]</scope>
    <source>
        <strain evidence="3">cv. WU1-14</strain>
    </source>
</reference>
<proteinExistence type="predicted"/>
<dbReference type="Proteomes" id="UP000237105">
    <property type="component" value="Unassembled WGS sequence"/>
</dbReference>
<dbReference type="EMBL" id="JXTB01000003">
    <property type="protein sequence ID" value="PON79600.1"/>
    <property type="molecule type" value="Genomic_DNA"/>
</dbReference>
<gene>
    <name evidence="2" type="ORF">PanWU01x14_008320</name>
</gene>
<comment type="caution">
    <text evidence="2">The sequence shown here is derived from an EMBL/GenBank/DDBJ whole genome shotgun (WGS) entry which is preliminary data.</text>
</comment>
<name>A0A2P5E233_PARAD</name>